<dbReference type="InterPro" id="IPR012677">
    <property type="entry name" value="Nucleotide-bd_a/b_plait_sf"/>
</dbReference>
<keyword evidence="3" id="KW-1185">Reference proteome</keyword>
<keyword evidence="2" id="KW-0687">Ribonucleoprotein</keyword>
<sequence length="81" mass="8559">KMVPYAKTNGRTSSGVVQWNSVDDALTALAFCNHTIIPNPDGGLPFIVKFSFANSLIGDLDMMVVKTNSSESQLLTAVGGV</sequence>
<dbReference type="AlphaFoldDB" id="A0A8E0RME0"/>
<name>A0A8E0RME0_9TREM</name>
<gene>
    <name evidence="2" type="ORF">FBUS_08152</name>
</gene>
<dbReference type="Proteomes" id="UP000728185">
    <property type="component" value="Unassembled WGS sequence"/>
</dbReference>
<dbReference type="Gene3D" id="3.30.70.330">
    <property type="match status" value="1"/>
</dbReference>
<dbReference type="OrthoDB" id="302770at2759"/>
<protein>
    <submittedName>
        <fullName evidence="2">Heterogeneous nuclear ribonucleoprotein L</fullName>
    </submittedName>
</protein>
<evidence type="ECO:0000259" key="1">
    <source>
        <dbReference type="Pfam" id="PF22976"/>
    </source>
</evidence>
<proteinExistence type="predicted"/>
<dbReference type="InterPro" id="IPR055204">
    <property type="entry name" value="HNRNPL_RRM"/>
</dbReference>
<evidence type="ECO:0000313" key="2">
    <source>
        <dbReference type="EMBL" id="KAA0184109.1"/>
    </source>
</evidence>
<feature type="non-terminal residue" evidence="2">
    <location>
        <position position="1"/>
    </location>
</feature>
<dbReference type="Pfam" id="PF22976">
    <property type="entry name" value="RRM_10"/>
    <property type="match status" value="1"/>
</dbReference>
<accession>A0A8E0RME0</accession>
<dbReference type="EMBL" id="LUCM01011352">
    <property type="protein sequence ID" value="KAA0184109.1"/>
    <property type="molecule type" value="Genomic_DNA"/>
</dbReference>
<comment type="caution">
    <text evidence="2">The sequence shown here is derived from an EMBL/GenBank/DDBJ whole genome shotgun (WGS) entry which is preliminary data.</text>
</comment>
<evidence type="ECO:0000313" key="3">
    <source>
        <dbReference type="Proteomes" id="UP000728185"/>
    </source>
</evidence>
<organism evidence="2 3">
    <name type="scientific">Fasciolopsis buskii</name>
    <dbReference type="NCBI Taxonomy" id="27845"/>
    <lineage>
        <taxon>Eukaryota</taxon>
        <taxon>Metazoa</taxon>
        <taxon>Spiralia</taxon>
        <taxon>Lophotrochozoa</taxon>
        <taxon>Platyhelminthes</taxon>
        <taxon>Trematoda</taxon>
        <taxon>Digenea</taxon>
        <taxon>Plagiorchiida</taxon>
        <taxon>Echinostomata</taxon>
        <taxon>Echinostomatoidea</taxon>
        <taxon>Fasciolidae</taxon>
        <taxon>Fasciolopsis</taxon>
    </lineage>
</organism>
<reference evidence="2" key="1">
    <citation type="submission" date="2019-05" db="EMBL/GenBank/DDBJ databases">
        <title>Annotation for the trematode Fasciolopsis buski.</title>
        <authorList>
            <person name="Choi Y.-J."/>
        </authorList>
    </citation>
    <scope>NUCLEOTIDE SEQUENCE</scope>
    <source>
        <strain evidence="2">HT</strain>
        <tissue evidence="2">Whole worm</tissue>
    </source>
</reference>
<dbReference type="GO" id="GO:1990904">
    <property type="term" value="C:ribonucleoprotein complex"/>
    <property type="evidence" value="ECO:0007669"/>
    <property type="project" value="UniProtKB-KW"/>
</dbReference>
<feature type="domain" description="Heterogeneous nuclear ribonucleoprotein L RRM" evidence="1">
    <location>
        <begin position="5"/>
        <end position="55"/>
    </location>
</feature>